<dbReference type="STRING" id="1122214.Mame_00134"/>
<proteinExistence type="inferred from homology"/>
<protein>
    <submittedName>
        <fullName evidence="6">Bicarbonate transport ATP-binding protein CmpC</fullName>
        <ecNumber evidence="6">3.6.3.-</ecNumber>
    </submittedName>
</protein>
<dbReference type="KEGG" id="mmed:Mame_00134"/>
<feature type="domain" description="ABC transporter" evidence="5">
    <location>
        <begin position="16"/>
        <end position="245"/>
    </location>
</feature>
<accession>A0A1U9YVQ6</accession>
<dbReference type="AlphaFoldDB" id="A0A1U9YVQ6"/>
<keyword evidence="3" id="KW-0547">Nucleotide-binding</keyword>
<dbReference type="InterPro" id="IPR003439">
    <property type="entry name" value="ABC_transporter-like_ATP-bd"/>
</dbReference>
<comment type="similarity">
    <text evidence="1">Belongs to the ABC transporter superfamily.</text>
</comment>
<dbReference type="EC" id="3.6.3.-" evidence="6"/>
<dbReference type="PANTHER" id="PTHR42788:SF13">
    <property type="entry name" value="ALIPHATIC SULFONATES IMPORT ATP-BINDING PROTEIN SSUB"/>
    <property type="match status" value="1"/>
</dbReference>
<evidence type="ECO:0000313" key="6">
    <source>
        <dbReference type="EMBL" id="AQZ49517.1"/>
    </source>
</evidence>
<keyword evidence="6" id="KW-0378">Hydrolase</keyword>
<organism evidence="6 7">
    <name type="scientific">Martelella mediterranea DSM 17316</name>
    <dbReference type="NCBI Taxonomy" id="1122214"/>
    <lineage>
        <taxon>Bacteria</taxon>
        <taxon>Pseudomonadati</taxon>
        <taxon>Pseudomonadota</taxon>
        <taxon>Alphaproteobacteria</taxon>
        <taxon>Hyphomicrobiales</taxon>
        <taxon>Aurantimonadaceae</taxon>
        <taxon>Martelella</taxon>
    </lineage>
</organism>
<dbReference type="RefSeq" id="WP_210162222.1">
    <property type="nucleotide sequence ID" value="NZ_AQWH01000003.1"/>
</dbReference>
<dbReference type="Pfam" id="PF00005">
    <property type="entry name" value="ABC_tran"/>
    <property type="match status" value="1"/>
</dbReference>
<dbReference type="SMART" id="SM00382">
    <property type="entry name" value="AAA"/>
    <property type="match status" value="1"/>
</dbReference>
<dbReference type="eggNOG" id="COG1116">
    <property type="taxonomic scope" value="Bacteria"/>
</dbReference>
<dbReference type="CDD" id="cd03293">
    <property type="entry name" value="ABC_NrtD_SsuB_transporters"/>
    <property type="match status" value="1"/>
</dbReference>
<keyword evidence="2" id="KW-0813">Transport</keyword>
<keyword evidence="7" id="KW-1185">Reference proteome</keyword>
<dbReference type="Proteomes" id="UP000191135">
    <property type="component" value="Chromosome"/>
</dbReference>
<name>A0A1U9YVQ6_9HYPH</name>
<keyword evidence="4 6" id="KW-0067">ATP-binding</keyword>
<dbReference type="Gene3D" id="3.40.50.300">
    <property type="entry name" value="P-loop containing nucleotide triphosphate hydrolases"/>
    <property type="match status" value="1"/>
</dbReference>
<dbReference type="EMBL" id="CP020330">
    <property type="protein sequence ID" value="AQZ49517.1"/>
    <property type="molecule type" value="Genomic_DNA"/>
</dbReference>
<dbReference type="PROSITE" id="PS50893">
    <property type="entry name" value="ABC_TRANSPORTER_2"/>
    <property type="match status" value="1"/>
</dbReference>
<evidence type="ECO:0000256" key="4">
    <source>
        <dbReference type="ARBA" id="ARBA00022840"/>
    </source>
</evidence>
<dbReference type="GO" id="GO:0016887">
    <property type="term" value="F:ATP hydrolysis activity"/>
    <property type="evidence" value="ECO:0007669"/>
    <property type="project" value="InterPro"/>
</dbReference>
<dbReference type="InterPro" id="IPR003593">
    <property type="entry name" value="AAA+_ATPase"/>
</dbReference>
<evidence type="ECO:0000256" key="1">
    <source>
        <dbReference type="ARBA" id="ARBA00005417"/>
    </source>
</evidence>
<evidence type="ECO:0000313" key="7">
    <source>
        <dbReference type="Proteomes" id="UP000191135"/>
    </source>
</evidence>
<dbReference type="InterPro" id="IPR027417">
    <property type="entry name" value="P-loop_NTPase"/>
</dbReference>
<dbReference type="PANTHER" id="PTHR42788">
    <property type="entry name" value="TAURINE IMPORT ATP-BINDING PROTEIN-RELATED"/>
    <property type="match status" value="1"/>
</dbReference>
<dbReference type="GO" id="GO:0005524">
    <property type="term" value="F:ATP binding"/>
    <property type="evidence" value="ECO:0007669"/>
    <property type="project" value="UniProtKB-KW"/>
</dbReference>
<evidence type="ECO:0000256" key="2">
    <source>
        <dbReference type="ARBA" id="ARBA00022448"/>
    </source>
</evidence>
<evidence type="ECO:0000259" key="5">
    <source>
        <dbReference type="PROSITE" id="PS50893"/>
    </source>
</evidence>
<dbReference type="InterPro" id="IPR050166">
    <property type="entry name" value="ABC_transporter_ATP-bind"/>
</dbReference>
<evidence type="ECO:0000256" key="3">
    <source>
        <dbReference type="ARBA" id="ARBA00022741"/>
    </source>
</evidence>
<gene>
    <name evidence="6" type="primary">cmpC</name>
    <name evidence="6" type="ORF">Mame_00134</name>
</gene>
<reference evidence="6 7" key="1">
    <citation type="submission" date="2017-03" db="EMBL/GenBank/DDBJ databases">
        <title>Foreign affairs: Plasmid Transfer between Roseobacters and Rhizobia.</title>
        <authorList>
            <person name="Bartling P."/>
            <person name="Bunk B."/>
            <person name="Overmann J."/>
            <person name="Brinkmann H."/>
            <person name="Petersen J."/>
        </authorList>
    </citation>
    <scope>NUCLEOTIDE SEQUENCE [LARGE SCALE GENOMIC DNA]</scope>
    <source>
        <strain evidence="6 7">MACL11</strain>
    </source>
</reference>
<sequence length="267" mass="29007">MTALTGTETMMGTELLKAENLTKAYAGNATPVLGGVDFAQTEGEFLSVVGPSGCGKTTLLRCLSGLMRPDAGGVSHRGESFTRPPEWLSIVFQDYNRSLFPWLTVRGNVGFGLRERDRAKKAAMVDDAIDAVGLSHAADLHPWQISGGMQQRCALARSLVSSPGLLLLDEPFASVDAQTRIDLQDLLMKLVAERGISALLVTHDIDEAVFMGDRVVVLSTRPARVVEEVIVDLPKPRDQLATKESPRFLELRHHVYTSVRRQAGAAV</sequence>
<dbReference type="SUPFAM" id="SSF52540">
    <property type="entry name" value="P-loop containing nucleoside triphosphate hydrolases"/>
    <property type="match status" value="1"/>
</dbReference>